<dbReference type="EMBL" id="CAJNNW010025939">
    <property type="protein sequence ID" value="CAE8681238.1"/>
    <property type="molecule type" value="Genomic_DNA"/>
</dbReference>
<organism evidence="2 3">
    <name type="scientific">Polarella glacialis</name>
    <name type="common">Dinoflagellate</name>
    <dbReference type="NCBI Taxonomy" id="89957"/>
    <lineage>
        <taxon>Eukaryota</taxon>
        <taxon>Sar</taxon>
        <taxon>Alveolata</taxon>
        <taxon>Dinophyceae</taxon>
        <taxon>Suessiales</taxon>
        <taxon>Suessiaceae</taxon>
        <taxon>Polarella</taxon>
    </lineage>
</organism>
<gene>
    <name evidence="2" type="ORF">PGLA2088_LOCUS22333</name>
</gene>
<sequence>MAPTVAVATRRSLRLSGGKKKGDLVFHPELRVYGKIGLGKLFALREKAMVDAASRQEQEVIESWRSEALSLASELKSGKAAEGREHSRRLKAEKAMAEDASRFARERAAERAELKAVEGELEAMQKQ</sequence>
<dbReference type="AlphaFoldDB" id="A0A813JND4"/>
<dbReference type="Proteomes" id="UP000626109">
    <property type="component" value="Unassembled WGS sequence"/>
</dbReference>
<comment type="caution">
    <text evidence="2">The sequence shown here is derived from an EMBL/GenBank/DDBJ whole genome shotgun (WGS) entry which is preliminary data.</text>
</comment>
<feature type="compositionally biased region" description="Basic and acidic residues" evidence="1">
    <location>
        <begin position="76"/>
        <end position="96"/>
    </location>
</feature>
<feature type="region of interest" description="Disordered" evidence="1">
    <location>
        <begin position="75"/>
        <end position="96"/>
    </location>
</feature>
<reference evidence="2" key="1">
    <citation type="submission" date="2021-02" db="EMBL/GenBank/DDBJ databases">
        <authorList>
            <person name="Dougan E. K."/>
            <person name="Rhodes N."/>
            <person name="Thang M."/>
            <person name="Chan C."/>
        </authorList>
    </citation>
    <scope>NUCLEOTIDE SEQUENCE</scope>
</reference>
<evidence type="ECO:0000313" key="3">
    <source>
        <dbReference type="Proteomes" id="UP000626109"/>
    </source>
</evidence>
<accession>A0A813JND4</accession>
<name>A0A813JND4_POLGL</name>
<evidence type="ECO:0000256" key="1">
    <source>
        <dbReference type="SAM" id="MobiDB-lite"/>
    </source>
</evidence>
<protein>
    <submittedName>
        <fullName evidence="2">Uncharacterized protein</fullName>
    </submittedName>
</protein>
<proteinExistence type="predicted"/>
<evidence type="ECO:0000313" key="2">
    <source>
        <dbReference type="EMBL" id="CAE8681238.1"/>
    </source>
</evidence>